<dbReference type="EMBL" id="BTGU01000035">
    <property type="protein sequence ID" value="GMN50864.1"/>
    <property type="molecule type" value="Genomic_DNA"/>
</dbReference>
<evidence type="ECO:0000259" key="5">
    <source>
        <dbReference type="Pfam" id="PF01397"/>
    </source>
</evidence>
<dbReference type="PANTHER" id="PTHR31739">
    <property type="entry name" value="ENT-COPALYL DIPHOSPHATE SYNTHASE, CHLOROPLASTIC"/>
    <property type="match status" value="1"/>
</dbReference>
<dbReference type="Gene3D" id="1.10.600.10">
    <property type="entry name" value="Farnesyl Diphosphate Synthase"/>
    <property type="match status" value="1"/>
</dbReference>
<dbReference type="InterPro" id="IPR005630">
    <property type="entry name" value="Terpene_synthase_metal-bd"/>
</dbReference>
<dbReference type="SUPFAM" id="SSF48576">
    <property type="entry name" value="Terpenoid synthases"/>
    <property type="match status" value="1"/>
</dbReference>
<evidence type="ECO:0000256" key="4">
    <source>
        <dbReference type="ARBA" id="ARBA00023239"/>
    </source>
</evidence>
<dbReference type="InterPro" id="IPR050148">
    <property type="entry name" value="Terpene_synthase-like"/>
</dbReference>
<proteinExistence type="predicted"/>
<evidence type="ECO:0000256" key="1">
    <source>
        <dbReference type="ARBA" id="ARBA00001946"/>
    </source>
</evidence>
<dbReference type="InterPro" id="IPR008930">
    <property type="entry name" value="Terpenoid_cyclase/PrenylTrfase"/>
</dbReference>
<accession>A0AA88A7R8</accession>
<reference evidence="7" key="1">
    <citation type="submission" date="2023-07" db="EMBL/GenBank/DDBJ databases">
        <title>draft genome sequence of fig (Ficus carica).</title>
        <authorList>
            <person name="Takahashi T."/>
            <person name="Nishimura K."/>
        </authorList>
    </citation>
    <scope>NUCLEOTIDE SEQUENCE</scope>
</reference>
<dbReference type="AlphaFoldDB" id="A0AA88A7R8"/>
<evidence type="ECO:0000259" key="6">
    <source>
        <dbReference type="Pfam" id="PF03936"/>
    </source>
</evidence>
<keyword evidence="3" id="KW-0460">Magnesium</keyword>
<evidence type="ECO:0000313" key="8">
    <source>
        <dbReference type="Proteomes" id="UP001187192"/>
    </source>
</evidence>
<dbReference type="SUPFAM" id="SSF48239">
    <property type="entry name" value="Terpenoid cyclases/Protein prenyltransferases"/>
    <property type="match status" value="1"/>
</dbReference>
<dbReference type="GO" id="GO:0000287">
    <property type="term" value="F:magnesium ion binding"/>
    <property type="evidence" value="ECO:0007669"/>
    <property type="project" value="InterPro"/>
</dbReference>
<dbReference type="GO" id="GO:0010333">
    <property type="term" value="F:terpene synthase activity"/>
    <property type="evidence" value="ECO:0007669"/>
    <property type="project" value="InterPro"/>
</dbReference>
<comment type="cofactor">
    <cofactor evidence="1">
        <name>Mg(2+)</name>
        <dbReference type="ChEBI" id="CHEBI:18420"/>
    </cofactor>
</comment>
<evidence type="ECO:0000256" key="3">
    <source>
        <dbReference type="ARBA" id="ARBA00022842"/>
    </source>
</evidence>
<keyword evidence="8" id="KW-1185">Reference proteome</keyword>
<dbReference type="InterPro" id="IPR036965">
    <property type="entry name" value="Terpene_synth_N_sf"/>
</dbReference>
<dbReference type="PANTHER" id="PTHR31739:SF25">
    <property type="entry name" value="(E,E)-GERANYLLINALOOL SYNTHASE"/>
    <property type="match status" value="1"/>
</dbReference>
<dbReference type="Pfam" id="PF03936">
    <property type="entry name" value="Terpene_synth_C"/>
    <property type="match status" value="1"/>
</dbReference>
<dbReference type="FunFam" id="1.10.600.10:FF:000036">
    <property type="entry name" value="cis-abienol synthase, chloroplastic"/>
    <property type="match status" value="1"/>
</dbReference>
<evidence type="ECO:0000256" key="2">
    <source>
        <dbReference type="ARBA" id="ARBA00022723"/>
    </source>
</evidence>
<evidence type="ECO:0008006" key="9">
    <source>
        <dbReference type="Google" id="ProtNLM"/>
    </source>
</evidence>
<gene>
    <name evidence="7" type="ORF">TIFTF001_020016</name>
</gene>
<dbReference type="InterPro" id="IPR001906">
    <property type="entry name" value="Terpene_synth_N"/>
</dbReference>
<dbReference type="GO" id="GO:0016102">
    <property type="term" value="P:diterpenoid biosynthetic process"/>
    <property type="evidence" value="ECO:0007669"/>
    <property type="project" value="TreeGrafter"/>
</dbReference>
<feature type="domain" description="Terpene synthase N-terminal" evidence="5">
    <location>
        <begin position="23"/>
        <end position="189"/>
    </location>
</feature>
<dbReference type="InterPro" id="IPR008949">
    <property type="entry name" value="Isoprenoid_synthase_dom_sf"/>
</dbReference>
<feature type="domain" description="Terpene synthase metal-binding" evidence="6">
    <location>
        <begin position="259"/>
        <end position="492"/>
    </location>
</feature>
<dbReference type="FunFam" id="1.50.10.130:FF:000002">
    <property type="entry name" value="Ent-copalyl diphosphate synthase, chloroplastic"/>
    <property type="match status" value="1"/>
</dbReference>
<dbReference type="Pfam" id="PF01397">
    <property type="entry name" value="Terpene_synth"/>
    <property type="match status" value="1"/>
</dbReference>
<keyword evidence="4" id="KW-0456">Lyase</keyword>
<evidence type="ECO:0000313" key="7">
    <source>
        <dbReference type="EMBL" id="GMN50864.1"/>
    </source>
</evidence>
<organism evidence="7 8">
    <name type="scientific">Ficus carica</name>
    <name type="common">Common fig</name>
    <dbReference type="NCBI Taxonomy" id="3494"/>
    <lineage>
        <taxon>Eukaryota</taxon>
        <taxon>Viridiplantae</taxon>
        <taxon>Streptophyta</taxon>
        <taxon>Embryophyta</taxon>
        <taxon>Tracheophyta</taxon>
        <taxon>Spermatophyta</taxon>
        <taxon>Magnoliopsida</taxon>
        <taxon>eudicotyledons</taxon>
        <taxon>Gunneridae</taxon>
        <taxon>Pentapetalae</taxon>
        <taxon>rosids</taxon>
        <taxon>fabids</taxon>
        <taxon>Rosales</taxon>
        <taxon>Moraceae</taxon>
        <taxon>Ficeae</taxon>
        <taxon>Ficus</taxon>
    </lineage>
</organism>
<dbReference type="Proteomes" id="UP001187192">
    <property type="component" value="Unassembled WGS sequence"/>
</dbReference>
<sequence>MATGNTKCLSYCQSLAQRCSNHGVPSIYPIDEDLIKLCVINHVQRLGLAEPFMLETEQVLEQVHKNYMMMNRESSLEPYGQSATSIQLKLQLLKDSLVFRLLRIHGYQVLPRNVCWFLNNEEVRDLIEDNYEYFSDVMLNVYRATDLMFPKEFELQEARTFSRKLLTAKSNSLGAKDRNPLYKLIEHELSLPWMARVDHLEYRFWIEESETNVLWRGKSSFQRLWRPHNDKLVHLAKQKYEFRQFIYKTELDQLKRWAKDWGLSEMGFGREKTTYCYFAVAASCSLPHDSDIRMMVAKSAIIITVADDFFDMKASLDELTSLTHAIRRWDAKGLCGDGKIIFKALDNLVSEMAAKYLKREGIDITSSLRDIWYETFFAWLVESEWGSKDIIPSMDEYLEVGMVSIATHTVVLPASCYLEPSLPISKLRPPEYETLTKLLMIISRLLNDMQSYEKEIDEGIPNSVLLYMRNNPEVNIEEAISFVREILNKKKEELLEHVLVDGFTDLPKECRLLHLSCFKVFQMFFNSSNRYDSDTEMLDDIAKAIYIPPQVQSSKKTSIIADQSVFVALPLESKIAKRSAIKSHGFGRTSKNFIKSRLPVRQLSGPAMTFGNWKTTMPLKFNIRFV</sequence>
<name>A0AA88A7R8_FICCA</name>
<dbReference type="Gene3D" id="1.50.10.130">
    <property type="entry name" value="Terpene synthase, N-terminal domain"/>
    <property type="match status" value="1"/>
</dbReference>
<protein>
    <recommendedName>
        <fullName evidence="9">(+)-delta-cadinene synthase</fullName>
    </recommendedName>
</protein>
<keyword evidence="2" id="KW-0479">Metal-binding</keyword>
<comment type="caution">
    <text evidence="7">The sequence shown here is derived from an EMBL/GenBank/DDBJ whole genome shotgun (WGS) entry which is preliminary data.</text>
</comment>